<feature type="transmembrane region" description="Helical" evidence="1">
    <location>
        <begin position="36"/>
        <end position="55"/>
    </location>
</feature>
<feature type="transmembrane region" description="Helical" evidence="1">
    <location>
        <begin position="7"/>
        <end position="30"/>
    </location>
</feature>
<feature type="transmembrane region" description="Helical" evidence="1">
    <location>
        <begin position="199"/>
        <end position="217"/>
    </location>
</feature>
<name>A0A239BN95_9FLAO</name>
<dbReference type="AlphaFoldDB" id="A0A239BN95"/>
<evidence type="ECO:0000313" key="2">
    <source>
        <dbReference type="EMBL" id="SNS09082.1"/>
    </source>
</evidence>
<dbReference type="Proteomes" id="UP000198379">
    <property type="component" value="Unassembled WGS sequence"/>
</dbReference>
<feature type="transmembrane region" description="Helical" evidence="1">
    <location>
        <begin position="75"/>
        <end position="92"/>
    </location>
</feature>
<feature type="transmembrane region" description="Helical" evidence="1">
    <location>
        <begin position="98"/>
        <end position="117"/>
    </location>
</feature>
<proteinExistence type="predicted"/>
<organism evidence="2 3">
    <name type="scientific">Dokdonia pacifica</name>
    <dbReference type="NCBI Taxonomy" id="1627892"/>
    <lineage>
        <taxon>Bacteria</taxon>
        <taxon>Pseudomonadati</taxon>
        <taxon>Bacteroidota</taxon>
        <taxon>Flavobacteriia</taxon>
        <taxon>Flavobacteriales</taxon>
        <taxon>Flavobacteriaceae</taxon>
        <taxon>Dokdonia</taxon>
    </lineage>
</organism>
<dbReference type="EMBL" id="FZNY01000006">
    <property type="protein sequence ID" value="SNS09082.1"/>
    <property type="molecule type" value="Genomic_DNA"/>
</dbReference>
<feature type="transmembrane region" description="Helical" evidence="1">
    <location>
        <begin position="254"/>
        <end position="274"/>
    </location>
</feature>
<keyword evidence="3" id="KW-1185">Reference proteome</keyword>
<evidence type="ECO:0000256" key="1">
    <source>
        <dbReference type="SAM" id="Phobius"/>
    </source>
</evidence>
<dbReference type="OrthoDB" id="1467772at2"/>
<protein>
    <recommendedName>
        <fullName evidence="4">UbiA prenyltransferase family protein</fullName>
    </recommendedName>
</protein>
<gene>
    <name evidence="2" type="ORF">SAMN06265376_106298</name>
</gene>
<feature type="transmembrane region" description="Helical" evidence="1">
    <location>
        <begin position="158"/>
        <end position="178"/>
    </location>
</feature>
<keyword evidence="1" id="KW-1133">Transmembrane helix</keyword>
<evidence type="ECO:0000313" key="3">
    <source>
        <dbReference type="Proteomes" id="UP000198379"/>
    </source>
</evidence>
<feature type="transmembrane region" description="Helical" evidence="1">
    <location>
        <begin position="129"/>
        <end position="152"/>
    </location>
</feature>
<evidence type="ECO:0008006" key="4">
    <source>
        <dbReference type="Google" id="ProtNLM"/>
    </source>
</evidence>
<reference evidence="2 3" key="1">
    <citation type="submission" date="2017-06" db="EMBL/GenBank/DDBJ databases">
        <authorList>
            <person name="Kim H.J."/>
            <person name="Triplett B.A."/>
        </authorList>
    </citation>
    <scope>NUCLEOTIDE SEQUENCE [LARGE SCALE GENOMIC DNA]</scope>
    <source>
        <strain evidence="2 3">DSM 25597</strain>
    </source>
</reference>
<accession>A0A239BN95</accession>
<keyword evidence="1" id="KW-0472">Membrane</keyword>
<feature type="transmembrane region" description="Helical" evidence="1">
    <location>
        <begin position="223"/>
        <end position="242"/>
    </location>
</feature>
<keyword evidence="1" id="KW-0812">Transmembrane</keyword>
<sequence length="275" mass="31957">MKWLKRIFNFYINSSIHVSLAVVSLVFITYETFNILYHKEFIFFVFFASITGYNFIKYSRLAKLHHLSLTESLRAIQLFSLLSFVCMIYYAMQLSYDVLFVCGVFGLLTLLYALPVLSRKRNLRSFHGAKMYTIAIVWSGVTVLLPAIDGMLELQVDVWITFVQRLLFIIVITLPFDIRDLNYDREEINTIPKSLGIKYTKLLGIGLLILFFILEFFKDQLQYKNVFSICLISVLSAICLLASSDKQYKYYASFFVEGLPMIWFGILSLLYALLP</sequence>